<feature type="transmembrane region" description="Helical" evidence="1">
    <location>
        <begin position="12"/>
        <end position="34"/>
    </location>
</feature>
<proteinExistence type="predicted"/>
<dbReference type="RefSeq" id="WP_009282403.1">
    <property type="nucleotide sequence ID" value="NZ_CAIT01000006.1"/>
</dbReference>
<dbReference type="InterPro" id="IPR003675">
    <property type="entry name" value="Rce1/LyrA-like_dom"/>
</dbReference>
<dbReference type="AlphaFoldDB" id="I2GIU8"/>
<feature type="transmembrane region" description="Helical" evidence="1">
    <location>
        <begin position="159"/>
        <end position="177"/>
    </location>
</feature>
<dbReference type="PANTHER" id="PTHR35797">
    <property type="entry name" value="PROTEASE-RELATED"/>
    <property type="match status" value="1"/>
</dbReference>
<dbReference type="GO" id="GO:0080120">
    <property type="term" value="P:CAAX-box protein maturation"/>
    <property type="evidence" value="ECO:0007669"/>
    <property type="project" value="UniProtKB-ARBA"/>
</dbReference>
<keyword evidence="1" id="KW-0472">Membrane</keyword>
<dbReference type="PANTHER" id="PTHR35797:SF1">
    <property type="entry name" value="PROTEASE"/>
    <property type="match status" value="1"/>
</dbReference>
<feature type="domain" description="CAAX prenyl protease 2/Lysostaphin resistance protein A-like" evidence="2">
    <location>
        <begin position="129"/>
        <end position="235"/>
    </location>
</feature>
<keyword evidence="1" id="KW-0812">Transmembrane</keyword>
<feature type="transmembrane region" description="Helical" evidence="1">
    <location>
        <begin position="197"/>
        <end position="215"/>
    </location>
</feature>
<accession>I2GIU8</accession>
<dbReference type="Proteomes" id="UP000009309">
    <property type="component" value="Unassembled WGS sequence"/>
</dbReference>
<feature type="transmembrane region" description="Helical" evidence="1">
    <location>
        <begin position="46"/>
        <end position="65"/>
    </location>
</feature>
<dbReference type="Pfam" id="PF02517">
    <property type="entry name" value="Rce1-like"/>
    <property type="match status" value="1"/>
</dbReference>
<comment type="caution">
    <text evidence="3">The sequence shown here is derived from an EMBL/GenBank/DDBJ whole genome shotgun (WGS) entry which is preliminary data.</text>
</comment>
<sequence length="288" mass="32054">MQSGFSTSQRFWFPILHYFGWAYAISWLIWAPYYMDLGVSRNDLPYVHLLGSLGPLLASVAMTLYQRGRPGIRQFWGRATGWLAVRWLAIGAFSPVVVLLGVISSIFLTHQQVPHWPTMPGSGEFASFSPWAFVLANLLFFGFGEEVGWRGYVLPRLQVRYSAFTSNLILTAFWAIWHWPLFFNPLGGYAHMDLGAVIGWVVSLVTGGILFTWLFNTSRGNVVACALFHGSMDLVFTADLGQPVVSSYTGILVTLWGIAIWFFYGRATLSPSGKVTLPSPEQPVAAEA</sequence>
<evidence type="ECO:0000259" key="2">
    <source>
        <dbReference type="Pfam" id="PF02517"/>
    </source>
</evidence>
<keyword evidence="4" id="KW-1185">Reference proteome</keyword>
<feature type="transmembrane region" description="Helical" evidence="1">
    <location>
        <begin position="128"/>
        <end position="147"/>
    </location>
</feature>
<feature type="transmembrane region" description="Helical" evidence="1">
    <location>
        <begin position="244"/>
        <end position="264"/>
    </location>
</feature>
<keyword evidence="1" id="KW-1133">Transmembrane helix</keyword>
<evidence type="ECO:0000313" key="4">
    <source>
        <dbReference type="Proteomes" id="UP000009309"/>
    </source>
</evidence>
<dbReference type="InterPro" id="IPR042150">
    <property type="entry name" value="MmRce1-like"/>
</dbReference>
<protein>
    <submittedName>
        <fullName evidence="3">Abortive infection protein</fullName>
    </submittedName>
</protein>
<dbReference type="OrthoDB" id="9777755at2"/>
<dbReference type="STRING" id="1185876.BN8_02952"/>
<dbReference type="eggNOG" id="COG1266">
    <property type="taxonomic scope" value="Bacteria"/>
</dbReference>
<name>I2GIU8_9BACT</name>
<dbReference type="GO" id="GO:0004175">
    <property type="term" value="F:endopeptidase activity"/>
    <property type="evidence" value="ECO:0007669"/>
    <property type="project" value="UniProtKB-ARBA"/>
</dbReference>
<evidence type="ECO:0000256" key="1">
    <source>
        <dbReference type="SAM" id="Phobius"/>
    </source>
</evidence>
<reference evidence="3 4" key="1">
    <citation type="journal article" date="2012" name="J. Bacteriol.">
        <title>Genome Sequence of the Filamentous Bacterium Fibrisoma limi BUZ 3T.</title>
        <authorList>
            <person name="Filippini M."/>
            <person name="Qi W."/>
            <person name="Jaenicke S."/>
            <person name="Goesmann A."/>
            <person name="Smits T.H."/>
            <person name="Bagheri H.C."/>
        </authorList>
    </citation>
    <scope>NUCLEOTIDE SEQUENCE [LARGE SCALE GENOMIC DNA]</scope>
    <source>
        <strain evidence="4">BUZ 3T</strain>
    </source>
</reference>
<feature type="transmembrane region" description="Helical" evidence="1">
    <location>
        <begin position="85"/>
        <end position="108"/>
    </location>
</feature>
<gene>
    <name evidence="3" type="ORF">BN8_02952</name>
</gene>
<dbReference type="EMBL" id="CAIT01000006">
    <property type="protein sequence ID" value="CCH53823.1"/>
    <property type="molecule type" value="Genomic_DNA"/>
</dbReference>
<organism evidence="3 4">
    <name type="scientific">Fibrisoma limi BUZ 3</name>
    <dbReference type="NCBI Taxonomy" id="1185876"/>
    <lineage>
        <taxon>Bacteria</taxon>
        <taxon>Pseudomonadati</taxon>
        <taxon>Bacteroidota</taxon>
        <taxon>Cytophagia</taxon>
        <taxon>Cytophagales</taxon>
        <taxon>Spirosomataceae</taxon>
        <taxon>Fibrisoma</taxon>
    </lineage>
</organism>
<evidence type="ECO:0000313" key="3">
    <source>
        <dbReference type="EMBL" id="CCH53823.1"/>
    </source>
</evidence>